<dbReference type="Pfam" id="PF06568">
    <property type="entry name" value="YjiS-like"/>
    <property type="match status" value="1"/>
</dbReference>
<protein>
    <submittedName>
        <fullName evidence="2">DUF1127 domain-containing protein</fullName>
    </submittedName>
</protein>
<dbReference type="RefSeq" id="WP_216874146.1">
    <property type="nucleotide sequence ID" value="NZ_JAERQM010000002.1"/>
</dbReference>
<accession>A0ABS6H4L3</accession>
<sequence>MNSRHSQEQGTLFTIANHDRTALEIEALRHAAIHARDKAIADGILRLFSTLGRGLSFLGSTLRSWPTRRRTYENLRSLTDRELADIGLTRGEIARVFEPDFRLPAKPETALPATAFRLPAAVAANANQAPAANGQQPAAAA</sequence>
<reference evidence="2 3" key="1">
    <citation type="submission" date="2021-01" db="EMBL/GenBank/DDBJ databases">
        <title>Roseomonas sp. nov, a bacterium isolated from an oil production mixture in Yumen Oilfield.</title>
        <authorList>
            <person name="Wu D."/>
        </authorList>
    </citation>
    <scope>NUCLEOTIDE SEQUENCE [LARGE SCALE GENOMIC DNA]</scope>
    <source>
        <strain evidence="2 3">ROY-5-3</strain>
    </source>
</reference>
<name>A0ABS6H4L3_9PROT</name>
<comment type="caution">
    <text evidence="2">The sequence shown here is derived from an EMBL/GenBank/DDBJ whole genome shotgun (WGS) entry which is preliminary data.</text>
</comment>
<evidence type="ECO:0000313" key="3">
    <source>
        <dbReference type="Proteomes" id="UP000689967"/>
    </source>
</evidence>
<proteinExistence type="predicted"/>
<evidence type="ECO:0000313" key="2">
    <source>
        <dbReference type="EMBL" id="MBU8543622.1"/>
    </source>
</evidence>
<evidence type="ECO:0000259" key="1">
    <source>
        <dbReference type="Pfam" id="PF06568"/>
    </source>
</evidence>
<organism evidence="2 3">
    <name type="scientific">Falsiroseomonas oleicola</name>
    <dbReference type="NCBI Taxonomy" id="2801474"/>
    <lineage>
        <taxon>Bacteria</taxon>
        <taxon>Pseudomonadati</taxon>
        <taxon>Pseudomonadota</taxon>
        <taxon>Alphaproteobacteria</taxon>
        <taxon>Acetobacterales</taxon>
        <taxon>Roseomonadaceae</taxon>
        <taxon>Falsiroseomonas</taxon>
    </lineage>
</organism>
<dbReference type="EMBL" id="JAERQM010000002">
    <property type="protein sequence ID" value="MBU8543622.1"/>
    <property type="molecule type" value="Genomic_DNA"/>
</dbReference>
<feature type="domain" description="YjiS-like" evidence="1">
    <location>
        <begin position="60"/>
        <end position="93"/>
    </location>
</feature>
<dbReference type="InterPro" id="IPR009506">
    <property type="entry name" value="YjiS-like"/>
</dbReference>
<gene>
    <name evidence="2" type="ORF">JJQ90_07890</name>
</gene>
<dbReference type="Proteomes" id="UP000689967">
    <property type="component" value="Unassembled WGS sequence"/>
</dbReference>
<keyword evidence="3" id="KW-1185">Reference proteome</keyword>